<evidence type="ECO:0000256" key="1">
    <source>
        <dbReference type="SAM" id="Phobius"/>
    </source>
</evidence>
<organism evidence="2 3">
    <name type="scientific">Desulfonispora thiosulfatigenes DSM 11270</name>
    <dbReference type="NCBI Taxonomy" id="656914"/>
    <lineage>
        <taxon>Bacteria</taxon>
        <taxon>Bacillati</taxon>
        <taxon>Bacillota</taxon>
        <taxon>Clostridia</taxon>
        <taxon>Eubacteriales</taxon>
        <taxon>Peptococcaceae</taxon>
        <taxon>Desulfonispora</taxon>
    </lineage>
</organism>
<protein>
    <submittedName>
        <fullName evidence="2">Uncharacterized protein</fullName>
    </submittedName>
</protein>
<keyword evidence="1" id="KW-1133">Transmembrane helix</keyword>
<feature type="transmembrane region" description="Helical" evidence="1">
    <location>
        <begin position="18"/>
        <end position="36"/>
    </location>
</feature>
<reference evidence="2 3" key="1">
    <citation type="submission" date="2017-04" db="EMBL/GenBank/DDBJ databases">
        <authorList>
            <person name="Afonso C.L."/>
            <person name="Miller P.J."/>
            <person name="Scott M.A."/>
            <person name="Spackman E."/>
            <person name="Goraichik I."/>
            <person name="Dimitrov K.M."/>
            <person name="Suarez D.L."/>
            <person name="Swayne D.E."/>
        </authorList>
    </citation>
    <scope>NUCLEOTIDE SEQUENCE [LARGE SCALE GENOMIC DNA]</scope>
    <source>
        <strain evidence="2 3">DSM 11270</strain>
    </source>
</reference>
<accession>A0A1W1VD98</accession>
<keyword evidence="1" id="KW-0472">Membrane</keyword>
<dbReference type="Proteomes" id="UP000192731">
    <property type="component" value="Unassembled WGS sequence"/>
</dbReference>
<keyword evidence="3" id="KW-1185">Reference proteome</keyword>
<dbReference type="EMBL" id="FWWT01000018">
    <property type="protein sequence ID" value="SMB91417.1"/>
    <property type="molecule type" value="Genomic_DNA"/>
</dbReference>
<proteinExistence type="predicted"/>
<sequence>MGCGFGGANFFSGGALEVIFTLLIIFYILGILLEAFDC</sequence>
<dbReference type="AlphaFoldDB" id="A0A1W1VD98"/>
<keyword evidence="1" id="KW-0812">Transmembrane</keyword>
<evidence type="ECO:0000313" key="3">
    <source>
        <dbReference type="Proteomes" id="UP000192731"/>
    </source>
</evidence>
<evidence type="ECO:0000313" key="2">
    <source>
        <dbReference type="EMBL" id="SMB91417.1"/>
    </source>
</evidence>
<gene>
    <name evidence="2" type="ORF">SAMN00017405_2298</name>
</gene>
<name>A0A1W1VD98_DESTI</name>